<evidence type="ECO:0000313" key="1">
    <source>
        <dbReference type="EMBL" id="MZL35332.1"/>
    </source>
</evidence>
<gene>
    <name evidence="1" type="ORF">GT728_19665</name>
</gene>
<organism evidence="1 2">
    <name type="scientific">Blautia wexlerae</name>
    <dbReference type="NCBI Taxonomy" id="418240"/>
    <lineage>
        <taxon>Bacteria</taxon>
        <taxon>Bacillati</taxon>
        <taxon>Bacillota</taxon>
        <taxon>Clostridia</taxon>
        <taxon>Lachnospirales</taxon>
        <taxon>Lachnospiraceae</taxon>
        <taxon>Blautia</taxon>
    </lineage>
</organism>
<proteinExistence type="predicted"/>
<comment type="caution">
    <text evidence="1">The sequence shown here is derived from an EMBL/GenBank/DDBJ whole genome shotgun (WGS) entry which is preliminary data.</text>
</comment>
<dbReference type="Pfam" id="PF12784">
    <property type="entry name" value="PDDEXK_2"/>
    <property type="match status" value="1"/>
</dbReference>
<protein>
    <submittedName>
        <fullName evidence="1">Rpn family recombination-promoting nuclease/putative transposase</fullName>
    </submittedName>
</protein>
<dbReference type="RefSeq" id="WP_118566816.1">
    <property type="nucleotide sequence ID" value="NZ_JADMTA010000030.1"/>
</dbReference>
<sequence>MTQIQKYEELGFTNDFMFCKIMQDKNICKPFLEEILGIKIDHIEYLEPQKTIDLKVDAKSVRLDIYVDDGKTVYDCEMQTSFFKNIPKRSRYYQGFIDMDLIKKGVDYSKLKKSFVIFICTFDLFGRDGYIYTFENQCIEYPKLRLGDDAIKVFVNVNGNDDSYISPEIKELLTYIRTSKVPEKCMNPLINNMDEALRKARSNEEWRKDYMTLEMMRNDYMDKGREEGRREESERYNKLISFLVRDQNYDAFERMTKDDAYKQELFKHYGL</sequence>
<name>A0A6L8T8M3_9FIRM</name>
<reference evidence="1 2" key="1">
    <citation type="journal article" date="2019" name="Nat. Med.">
        <title>A library of human gut bacterial isolates paired with longitudinal multiomics data enables mechanistic microbiome research.</title>
        <authorList>
            <person name="Poyet M."/>
            <person name="Groussin M."/>
            <person name="Gibbons S.M."/>
            <person name="Avila-Pacheco J."/>
            <person name="Jiang X."/>
            <person name="Kearney S.M."/>
            <person name="Perrotta A.R."/>
            <person name="Berdy B."/>
            <person name="Zhao S."/>
            <person name="Lieberman T.D."/>
            <person name="Swanson P.K."/>
            <person name="Smith M."/>
            <person name="Roesemann S."/>
            <person name="Alexander J.E."/>
            <person name="Rich S.A."/>
            <person name="Livny J."/>
            <person name="Vlamakis H."/>
            <person name="Clish C."/>
            <person name="Bullock K."/>
            <person name="Deik A."/>
            <person name="Scott J."/>
            <person name="Pierce K.A."/>
            <person name="Xavier R.J."/>
            <person name="Alm E.J."/>
        </authorList>
    </citation>
    <scope>NUCLEOTIDE SEQUENCE [LARGE SCALE GENOMIC DNA]</scope>
    <source>
        <strain evidence="1 2">BIOML-A1</strain>
    </source>
</reference>
<accession>A0A6L8T8M3</accession>
<dbReference type="InterPro" id="IPR010106">
    <property type="entry name" value="RpnA"/>
</dbReference>
<dbReference type="AlphaFoldDB" id="A0A6L8T8M3"/>
<evidence type="ECO:0000313" key="2">
    <source>
        <dbReference type="Proteomes" id="UP000477285"/>
    </source>
</evidence>
<dbReference type="NCBIfam" id="TIGR01784">
    <property type="entry name" value="T_den_put_tspse"/>
    <property type="match status" value="1"/>
</dbReference>
<dbReference type="Proteomes" id="UP000477285">
    <property type="component" value="Unassembled WGS sequence"/>
</dbReference>
<dbReference type="EMBL" id="WWVQ01000088">
    <property type="protein sequence ID" value="MZL35332.1"/>
    <property type="molecule type" value="Genomic_DNA"/>
</dbReference>